<gene>
    <name evidence="1" type="ORF">ALAG00032_LOCUS12383</name>
</gene>
<dbReference type="EMBL" id="HBIJ01018811">
    <property type="protein sequence ID" value="CAE0371601.1"/>
    <property type="molecule type" value="Transcribed_RNA"/>
</dbReference>
<proteinExistence type="predicted"/>
<evidence type="ECO:0000313" key="1">
    <source>
        <dbReference type="EMBL" id="CAE0371601.1"/>
    </source>
</evidence>
<name>A0A7S3NNF5_9STRA</name>
<dbReference type="AlphaFoldDB" id="A0A7S3NNF5"/>
<protein>
    <submittedName>
        <fullName evidence="1">Uncharacterized protein</fullName>
    </submittedName>
</protein>
<organism evidence="1">
    <name type="scientific">Aureoumbra lagunensis</name>
    <dbReference type="NCBI Taxonomy" id="44058"/>
    <lineage>
        <taxon>Eukaryota</taxon>
        <taxon>Sar</taxon>
        <taxon>Stramenopiles</taxon>
        <taxon>Ochrophyta</taxon>
        <taxon>Pelagophyceae</taxon>
        <taxon>Pelagomonadales</taxon>
        <taxon>Aureoumbra</taxon>
    </lineage>
</organism>
<reference evidence="1" key="1">
    <citation type="submission" date="2021-01" db="EMBL/GenBank/DDBJ databases">
        <authorList>
            <person name="Corre E."/>
            <person name="Pelletier E."/>
            <person name="Niang G."/>
            <person name="Scheremetjew M."/>
            <person name="Finn R."/>
            <person name="Kale V."/>
            <person name="Holt S."/>
            <person name="Cochrane G."/>
            <person name="Meng A."/>
            <person name="Brown T."/>
            <person name="Cohen L."/>
        </authorList>
    </citation>
    <scope>NUCLEOTIDE SEQUENCE</scope>
    <source>
        <strain evidence="1">CCMP1510</strain>
    </source>
</reference>
<accession>A0A7S3NNF5</accession>
<sequence length="347" mass="39213">MQIPLDAIQTFTLDSFDVRNPSIVDISELDFIPSNNDFWLSRHALRRLPVKRTLIDSPLYRVPINIKISSHQLELEITRFDSLFNTFTLPPTINSSLFSKYCAKARLDEFNLCRTLGFDPNLWKLCCIHAIPELCNMDFLWSKPDLTPDKIYVVSDGSEKDGIGGMATIIADPVLKKVFAFACQVSPGPGNVTSYRAETYGFWVAAAGPFLLRRHLSSLPIVHWADNQGAIINQQHLDFRPCVVSGDIWDEHKHYVASSTEHFGNYSVEWTKAHPEKMHSSVLEYSGIEILHFCADALANRARCGFAVSDPICDCTIPRHPSSPFIVYKGCRIFDGPYVNFLVVLRD</sequence>